<accession>A0AAN9G513</accession>
<evidence type="ECO:0000256" key="7">
    <source>
        <dbReference type="PIRSR" id="PIRSR600175-2"/>
    </source>
</evidence>
<dbReference type="GO" id="GO:0046872">
    <property type="term" value="F:metal ion binding"/>
    <property type="evidence" value="ECO:0007669"/>
    <property type="project" value="UniProtKB-KW"/>
</dbReference>
<dbReference type="GO" id="GO:0015293">
    <property type="term" value="F:symporter activity"/>
    <property type="evidence" value="ECO:0007669"/>
    <property type="project" value="UniProtKB-KW"/>
</dbReference>
<keyword evidence="12" id="KW-1185">Reference proteome</keyword>
<evidence type="ECO:0000256" key="8">
    <source>
        <dbReference type="RuleBase" id="RU003732"/>
    </source>
</evidence>
<dbReference type="AlphaFoldDB" id="A0AAN9G513"/>
<name>A0AAN9G513_9CAEN</name>
<evidence type="ECO:0000256" key="5">
    <source>
        <dbReference type="ARBA" id="ARBA00023136"/>
    </source>
</evidence>
<feature type="binding site" evidence="6">
    <location>
        <position position="22"/>
    </location>
    <ligand>
        <name>Na(+)</name>
        <dbReference type="ChEBI" id="CHEBI:29101"/>
        <label>1</label>
    </ligand>
</feature>
<sequence length="447" mass="50231">MGEESKRGNWSNWLEFLFSTIGCLVGLGNVWRFPYVCYSNGGAAFLIPFLIAMVICGVPLFLLEMSICQYSNLGPGRVWIMCPLFKGIGYGMVVLTSIVALYYNVIISWALYYMAMSFSGSLPWATCDNWWNTNHCVPVGFRDVIEGNVTSVLNVTLTNLTTTMTSVMGNTSEVAVTSESSVVEFWIRNVLQATEGIESLGEIRWQLMLCLLATWVVIFFCLFKDIKTSGKVVYVAAVLPYVILMALLIRGSLLPGALEGVKYYLFPEWHRLLDFQGGNYALTLCDWYVASISVMLLAVGEVLVIAWVYGSSRLYADIEMMIGYRPNPVWHVFWKVISPGFVLVLWVMGMIGWKPLASYPEWTQGVGWIIALLPLLPIPIMAAVQLFSSSGTLGERLRFSIKPSPEWRPALPADEEDDVASHHPLKTQQQLEQQHRLHQQPLFEKTA</sequence>
<dbReference type="Proteomes" id="UP001374579">
    <property type="component" value="Unassembled WGS sequence"/>
</dbReference>
<keyword evidence="5 10" id="KW-0472">Membrane</keyword>
<keyword evidence="3 8" id="KW-0812">Transmembrane</keyword>
<evidence type="ECO:0000256" key="4">
    <source>
        <dbReference type="ARBA" id="ARBA00022989"/>
    </source>
</evidence>
<dbReference type="EMBL" id="JBAMIC010000019">
    <property type="protein sequence ID" value="KAK7094205.1"/>
    <property type="molecule type" value="Genomic_DNA"/>
</dbReference>
<keyword evidence="6" id="KW-0915">Sodium</keyword>
<dbReference type="GO" id="GO:0035725">
    <property type="term" value="P:sodium ion transmembrane transport"/>
    <property type="evidence" value="ECO:0007669"/>
    <property type="project" value="TreeGrafter"/>
</dbReference>
<keyword evidence="8" id="KW-0769">Symport</keyword>
<protein>
    <recommendedName>
        <fullName evidence="8">Transporter</fullName>
    </recommendedName>
</protein>
<dbReference type="PANTHER" id="PTHR11616:SF240">
    <property type="entry name" value="BLOATED TUBULES, ISOFORM B-RELATED"/>
    <property type="match status" value="1"/>
</dbReference>
<proteinExistence type="inferred from homology"/>
<evidence type="ECO:0000256" key="10">
    <source>
        <dbReference type="SAM" id="Phobius"/>
    </source>
</evidence>
<feature type="transmembrane region" description="Helical" evidence="10">
    <location>
        <begin position="203"/>
        <end position="223"/>
    </location>
</feature>
<feature type="region of interest" description="Disordered" evidence="9">
    <location>
        <begin position="410"/>
        <end position="447"/>
    </location>
</feature>
<evidence type="ECO:0000313" key="11">
    <source>
        <dbReference type="EMBL" id="KAK7094205.1"/>
    </source>
</evidence>
<feature type="transmembrane region" description="Helical" evidence="10">
    <location>
        <begin position="12"/>
        <end position="31"/>
    </location>
</feature>
<keyword evidence="6" id="KW-0479">Metal-binding</keyword>
<reference evidence="11 12" key="1">
    <citation type="submission" date="2024-02" db="EMBL/GenBank/DDBJ databases">
        <title>Chromosome-scale genome assembly of the rough periwinkle Littorina saxatilis.</title>
        <authorList>
            <person name="De Jode A."/>
            <person name="Faria R."/>
            <person name="Formenti G."/>
            <person name="Sims Y."/>
            <person name="Smith T.P."/>
            <person name="Tracey A."/>
            <person name="Wood J.M.D."/>
            <person name="Zagrodzka Z.B."/>
            <person name="Johannesson K."/>
            <person name="Butlin R.K."/>
            <person name="Leder E.H."/>
        </authorList>
    </citation>
    <scope>NUCLEOTIDE SEQUENCE [LARGE SCALE GENOMIC DNA]</scope>
    <source>
        <strain evidence="11">Snail1</strain>
        <tissue evidence="11">Muscle</tissue>
    </source>
</reference>
<feature type="transmembrane region" description="Helical" evidence="10">
    <location>
        <begin position="332"/>
        <end position="353"/>
    </location>
</feature>
<dbReference type="SUPFAM" id="SSF161070">
    <property type="entry name" value="SNF-like"/>
    <property type="match status" value="2"/>
</dbReference>
<feature type="transmembrane region" description="Helical" evidence="10">
    <location>
        <begin position="365"/>
        <end position="388"/>
    </location>
</feature>
<feature type="binding site" evidence="6">
    <location>
        <position position="25"/>
    </location>
    <ligand>
        <name>Na(+)</name>
        <dbReference type="ChEBI" id="CHEBI:29101"/>
        <label>1</label>
    </ligand>
</feature>
<feature type="transmembrane region" description="Helical" evidence="10">
    <location>
        <begin position="232"/>
        <end position="253"/>
    </location>
</feature>
<evidence type="ECO:0000256" key="9">
    <source>
        <dbReference type="SAM" id="MobiDB-lite"/>
    </source>
</evidence>
<dbReference type="PRINTS" id="PR00176">
    <property type="entry name" value="NANEUSMPORT"/>
</dbReference>
<comment type="similarity">
    <text evidence="8">Belongs to the sodium:neurotransmitter symporter (SNF) (TC 2.A.22) family.</text>
</comment>
<keyword evidence="2 8" id="KW-0813">Transport</keyword>
<feature type="binding site" evidence="6">
    <location>
        <position position="29"/>
    </location>
    <ligand>
        <name>Na(+)</name>
        <dbReference type="ChEBI" id="CHEBI:29101"/>
        <label>1</label>
    </ligand>
</feature>
<dbReference type="PROSITE" id="PS50267">
    <property type="entry name" value="NA_NEUROTRAN_SYMP_3"/>
    <property type="match status" value="2"/>
</dbReference>
<evidence type="ECO:0000256" key="6">
    <source>
        <dbReference type="PIRSR" id="PIRSR600175-1"/>
    </source>
</evidence>
<dbReference type="PANTHER" id="PTHR11616">
    <property type="entry name" value="SODIUM/CHLORIDE DEPENDENT TRANSPORTER"/>
    <property type="match status" value="1"/>
</dbReference>
<feature type="transmembrane region" description="Helical" evidence="10">
    <location>
        <begin position="287"/>
        <end position="311"/>
    </location>
</feature>
<keyword evidence="4 10" id="KW-1133">Transmembrane helix</keyword>
<evidence type="ECO:0000256" key="2">
    <source>
        <dbReference type="ARBA" id="ARBA00022448"/>
    </source>
</evidence>
<dbReference type="PROSITE" id="PS00754">
    <property type="entry name" value="NA_NEUROTRAN_SYMP_2"/>
    <property type="match status" value="1"/>
</dbReference>
<evidence type="ECO:0000313" key="12">
    <source>
        <dbReference type="Proteomes" id="UP001374579"/>
    </source>
</evidence>
<feature type="disulfide bond" evidence="7">
    <location>
        <begin position="127"/>
        <end position="136"/>
    </location>
</feature>
<evidence type="ECO:0000256" key="3">
    <source>
        <dbReference type="ARBA" id="ARBA00022692"/>
    </source>
</evidence>
<comment type="subcellular location">
    <subcellularLocation>
        <location evidence="1">Membrane</location>
        <topology evidence="1">Multi-pass membrane protein</topology>
    </subcellularLocation>
</comment>
<organism evidence="11 12">
    <name type="scientific">Littorina saxatilis</name>
    <dbReference type="NCBI Taxonomy" id="31220"/>
    <lineage>
        <taxon>Eukaryota</taxon>
        <taxon>Metazoa</taxon>
        <taxon>Spiralia</taxon>
        <taxon>Lophotrochozoa</taxon>
        <taxon>Mollusca</taxon>
        <taxon>Gastropoda</taxon>
        <taxon>Caenogastropoda</taxon>
        <taxon>Littorinimorpha</taxon>
        <taxon>Littorinoidea</taxon>
        <taxon>Littorinidae</taxon>
        <taxon>Littorina</taxon>
    </lineage>
</organism>
<dbReference type="GO" id="GO:0006865">
    <property type="term" value="P:amino acid transport"/>
    <property type="evidence" value="ECO:0007669"/>
    <property type="project" value="TreeGrafter"/>
</dbReference>
<comment type="caution">
    <text evidence="11">The sequence shown here is derived from an EMBL/GenBank/DDBJ whole genome shotgun (WGS) entry which is preliminary data.</text>
</comment>
<feature type="transmembrane region" description="Helical" evidence="10">
    <location>
        <begin position="43"/>
        <end position="63"/>
    </location>
</feature>
<dbReference type="Pfam" id="PF00209">
    <property type="entry name" value="SNF"/>
    <property type="match status" value="2"/>
</dbReference>
<feature type="transmembrane region" description="Helical" evidence="10">
    <location>
        <begin position="84"/>
        <end position="112"/>
    </location>
</feature>
<evidence type="ECO:0000256" key="1">
    <source>
        <dbReference type="ARBA" id="ARBA00004141"/>
    </source>
</evidence>
<dbReference type="InterPro" id="IPR037272">
    <property type="entry name" value="SNS_sf"/>
</dbReference>
<keyword evidence="7" id="KW-1015">Disulfide bond</keyword>
<dbReference type="GO" id="GO:0005886">
    <property type="term" value="C:plasma membrane"/>
    <property type="evidence" value="ECO:0007669"/>
    <property type="project" value="TreeGrafter"/>
</dbReference>
<gene>
    <name evidence="11" type="ORF">V1264_007858</name>
</gene>
<dbReference type="PROSITE" id="PS00610">
    <property type="entry name" value="NA_NEUROTRAN_SYMP_1"/>
    <property type="match status" value="1"/>
</dbReference>
<dbReference type="InterPro" id="IPR000175">
    <property type="entry name" value="Na/ntran_symport"/>
</dbReference>